<accession>A0A8G1VNR0</accession>
<protein>
    <submittedName>
        <fullName evidence="2">HET-domain-containing protein</fullName>
    </submittedName>
</protein>
<evidence type="ECO:0000259" key="1">
    <source>
        <dbReference type="Pfam" id="PF06985"/>
    </source>
</evidence>
<gene>
    <name evidence="2" type="ORF">BO85DRAFT_435855</name>
</gene>
<dbReference type="EMBL" id="KZ825057">
    <property type="protein sequence ID" value="RAH60169.1"/>
    <property type="molecule type" value="Genomic_DNA"/>
</dbReference>
<evidence type="ECO:0000313" key="3">
    <source>
        <dbReference type="Proteomes" id="UP000249526"/>
    </source>
</evidence>
<dbReference type="Pfam" id="PF06985">
    <property type="entry name" value="HET"/>
    <property type="match status" value="1"/>
</dbReference>
<dbReference type="RefSeq" id="XP_025518091.1">
    <property type="nucleotide sequence ID" value="XM_025658550.1"/>
</dbReference>
<dbReference type="InterPro" id="IPR052895">
    <property type="entry name" value="HetReg/Transcr_Mod"/>
</dbReference>
<dbReference type="Pfam" id="PF13424">
    <property type="entry name" value="TPR_12"/>
    <property type="match status" value="1"/>
</dbReference>
<dbReference type="GeneID" id="37161952"/>
<dbReference type="PANTHER" id="PTHR24148:SF73">
    <property type="entry name" value="HET DOMAIN PROTEIN (AFU_ORTHOLOGUE AFUA_8G01020)"/>
    <property type="match status" value="1"/>
</dbReference>
<dbReference type="Proteomes" id="UP000249526">
    <property type="component" value="Unassembled WGS sequence"/>
</dbReference>
<reference evidence="2 3" key="1">
    <citation type="submission" date="2018-02" db="EMBL/GenBank/DDBJ databases">
        <title>The genomes of Aspergillus section Nigri reveals drivers in fungal speciation.</title>
        <authorList>
            <consortium name="DOE Joint Genome Institute"/>
            <person name="Vesth T.C."/>
            <person name="Nybo J."/>
            <person name="Theobald S."/>
            <person name="Brandl J."/>
            <person name="Frisvad J.C."/>
            <person name="Nielsen K.F."/>
            <person name="Lyhne E.K."/>
            <person name="Kogle M.E."/>
            <person name="Kuo A."/>
            <person name="Riley R."/>
            <person name="Clum A."/>
            <person name="Nolan M."/>
            <person name="Lipzen A."/>
            <person name="Salamov A."/>
            <person name="Henrissat B."/>
            <person name="Wiebenga A."/>
            <person name="De vries R.P."/>
            <person name="Grigoriev I.V."/>
            <person name="Mortensen U.H."/>
            <person name="Andersen M.R."/>
            <person name="Baker S.E."/>
        </authorList>
    </citation>
    <scope>NUCLEOTIDE SEQUENCE [LARGE SCALE GENOMIC DNA]</scope>
    <source>
        <strain evidence="2 3">CBS 112811</strain>
    </source>
</reference>
<dbReference type="InterPro" id="IPR010730">
    <property type="entry name" value="HET"/>
</dbReference>
<sequence length="724" mass="82748">MSQSSVFRAIEERTSTTAPVTPENSLTYCTIITLSNASTSVTGYIFIRCSIALFICILKALLWDAKRGSINATISLHNLQRLLRLRLRQPLAAAIISSNIKISSTLIRLIFSASLTKNHLTSAGSNYHKYYKFNQLSTNYKAILYICQMAQAFTYSPLDPSSKCIRLLELLPSAPSETVRCKLHVVDRTCCPSYVALSYTWGSPQNRQPIDLDDMEFHVQENLWNFLSTMNLYRRWQLFWIDAICIDQSSISERNHQVNMMRDIYAGAELTVVWLGQATDSSDLAIRYIANPGLPAQETRSALEEALQSLLEKPYWSRIWIVQELMLAKDVMFYCGTKSFGWHQLASLRQKIKTHVVHHDSLGISKCTGSVMIAQKMLWDNLPPNDQHLPLSDLLMTYGRHKSSDIRDKVYALLGLASENSVQANYNLSVDDIYIEVLEAICKERNPRHQLSTIEHTLQEMLCLPKGLRRPQILRGDPIPADAFATRVLELRRQKLGDTHPHVLEGMASLVQLDSKPGRPWLARQISIEVSEIVWEKPGQKRSSIHQETRDLRPHQPWHAELIKAEYLGDKVLQLQQEVLGEKHPSTLQSMVNLVSVYHWQGRLNEAGKLGDKVLQLQKEVLGEKHPSTLKSMGNLMSIYRQQGRLREAKELLDSIFPNMANLVSVFREQDKLREAENMWGEVCECMIDLVLIYRGQGKLEEAEEFTHRIVQLEKEIFAAWLRV</sequence>
<dbReference type="Gene3D" id="1.25.40.10">
    <property type="entry name" value="Tetratricopeptide repeat domain"/>
    <property type="match status" value="1"/>
</dbReference>
<evidence type="ECO:0000313" key="2">
    <source>
        <dbReference type="EMBL" id="RAH60169.1"/>
    </source>
</evidence>
<dbReference type="InterPro" id="IPR011990">
    <property type="entry name" value="TPR-like_helical_dom_sf"/>
</dbReference>
<keyword evidence="3" id="KW-1185">Reference proteome</keyword>
<organism evidence="2 3">
    <name type="scientific">Aspergillus piperis CBS 112811</name>
    <dbReference type="NCBI Taxonomy" id="1448313"/>
    <lineage>
        <taxon>Eukaryota</taxon>
        <taxon>Fungi</taxon>
        <taxon>Dikarya</taxon>
        <taxon>Ascomycota</taxon>
        <taxon>Pezizomycotina</taxon>
        <taxon>Eurotiomycetes</taxon>
        <taxon>Eurotiomycetidae</taxon>
        <taxon>Eurotiales</taxon>
        <taxon>Aspergillaceae</taxon>
        <taxon>Aspergillus</taxon>
        <taxon>Aspergillus subgen. Circumdati</taxon>
    </lineage>
</organism>
<name>A0A8G1VNR0_9EURO</name>
<feature type="domain" description="Heterokaryon incompatibility" evidence="1">
    <location>
        <begin position="194"/>
        <end position="324"/>
    </location>
</feature>
<proteinExistence type="predicted"/>
<dbReference type="SUPFAM" id="SSF48452">
    <property type="entry name" value="TPR-like"/>
    <property type="match status" value="1"/>
</dbReference>
<dbReference type="AlphaFoldDB" id="A0A8G1VNR0"/>
<dbReference type="PANTHER" id="PTHR24148">
    <property type="entry name" value="ANKYRIN REPEAT DOMAIN-CONTAINING PROTEIN 39 HOMOLOG-RELATED"/>
    <property type="match status" value="1"/>
</dbReference>